<proteinExistence type="predicted"/>
<name>A0A9Q3CCE1_9BASI</name>
<evidence type="ECO:0000256" key="1">
    <source>
        <dbReference type="SAM" id="MobiDB-lite"/>
    </source>
</evidence>
<comment type="caution">
    <text evidence="2">The sequence shown here is derived from an EMBL/GenBank/DDBJ whole genome shotgun (WGS) entry which is preliminary data.</text>
</comment>
<sequence length="163" mass="18019">MPVKYSPPKIQTLSQAKAQAVLTPTPRAITLRGPGEYDAEEKEKYVEEEESDSFVASPAPLGESQGTGGPNLVHSDQLVSHKSEKSLLAIMQQVTQIITNLQAASLSEGSRPPSFNTLSMKASECFDWTQPSEFRSFIQSFQLILYNYKAKFSKDRKEALCST</sequence>
<dbReference type="AlphaFoldDB" id="A0A9Q3CCE1"/>
<protein>
    <submittedName>
        <fullName evidence="2">Uncharacterized protein</fullName>
    </submittedName>
</protein>
<dbReference type="Proteomes" id="UP000765509">
    <property type="component" value="Unassembled WGS sequence"/>
</dbReference>
<dbReference type="OrthoDB" id="3419692at2759"/>
<dbReference type="EMBL" id="AVOT02005802">
    <property type="protein sequence ID" value="MBW0480015.1"/>
    <property type="molecule type" value="Genomic_DNA"/>
</dbReference>
<evidence type="ECO:0000313" key="2">
    <source>
        <dbReference type="EMBL" id="MBW0480015.1"/>
    </source>
</evidence>
<organism evidence="2 3">
    <name type="scientific">Austropuccinia psidii MF-1</name>
    <dbReference type="NCBI Taxonomy" id="1389203"/>
    <lineage>
        <taxon>Eukaryota</taxon>
        <taxon>Fungi</taxon>
        <taxon>Dikarya</taxon>
        <taxon>Basidiomycota</taxon>
        <taxon>Pucciniomycotina</taxon>
        <taxon>Pucciniomycetes</taxon>
        <taxon>Pucciniales</taxon>
        <taxon>Sphaerophragmiaceae</taxon>
        <taxon>Austropuccinia</taxon>
    </lineage>
</organism>
<gene>
    <name evidence="2" type="ORF">O181_019730</name>
</gene>
<evidence type="ECO:0000313" key="3">
    <source>
        <dbReference type="Proteomes" id="UP000765509"/>
    </source>
</evidence>
<feature type="region of interest" description="Disordered" evidence="1">
    <location>
        <begin position="27"/>
        <end position="71"/>
    </location>
</feature>
<accession>A0A9Q3CCE1</accession>
<reference evidence="2" key="1">
    <citation type="submission" date="2021-03" db="EMBL/GenBank/DDBJ databases">
        <title>Draft genome sequence of rust myrtle Austropuccinia psidii MF-1, a brazilian biotype.</title>
        <authorList>
            <person name="Quecine M.C."/>
            <person name="Pachon D.M.R."/>
            <person name="Bonatelli M.L."/>
            <person name="Correr F.H."/>
            <person name="Franceschini L.M."/>
            <person name="Leite T.F."/>
            <person name="Margarido G.R.A."/>
            <person name="Almeida C.A."/>
            <person name="Ferrarezi J.A."/>
            <person name="Labate C.A."/>
        </authorList>
    </citation>
    <scope>NUCLEOTIDE SEQUENCE</scope>
    <source>
        <strain evidence="2">MF-1</strain>
    </source>
</reference>
<keyword evidence="3" id="KW-1185">Reference proteome</keyword>